<dbReference type="KEGG" id="tbg:TbgDal_XI16490"/>
<dbReference type="RefSeq" id="XP_011780794.1">
    <property type="nucleotide sequence ID" value="XM_011782492.1"/>
</dbReference>
<dbReference type="EMBL" id="FN554974">
    <property type="protein sequence ID" value="CBH18530.1"/>
    <property type="molecule type" value="Genomic_DNA"/>
</dbReference>
<protein>
    <submittedName>
        <fullName evidence="1">Uncharacterized protein</fullName>
    </submittedName>
</protein>
<reference evidence="2" key="1">
    <citation type="journal article" date="2010" name="PLoS Negl. Trop. Dis.">
        <title>The genome sequence of Trypanosoma brucei gambiense, causative agent of chronic human african trypanosomiasis.</title>
        <authorList>
            <person name="Jackson A.P."/>
            <person name="Sanders M."/>
            <person name="Berry A."/>
            <person name="McQuillan J."/>
            <person name="Aslett M.A."/>
            <person name="Quail M.A."/>
            <person name="Chukualim B."/>
            <person name="Capewell P."/>
            <person name="MacLeod A."/>
            <person name="Melville S.E."/>
            <person name="Gibson W."/>
            <person name="Barry J.D."/>
            <person name="Berriman M."/>
            <person name="Hertz-Fowler C."/>
        </authorList>
    </citation>
    <scope>NUCLEOTIDE SEQUENCE [LARGE SCALE GENOMIC DNA]</scope>
    <source>
        <strain evidence="2">MHOM/CI/86/DAL972</strain>
    </source>
</reference>
<dbReference type="GeneID" id="23866852"/>
<dbReference type="Proteomes" id="UP000002316">
    <property type="component" value="Chromosome 11"/>
</dbReference>
<organism evidence="1 2">
    <name type="scientific">Trypanosoma brucei gambiense (strain MHOM/CI/86/DAL972)</name>
    <dbReference type="NCBI Taxonomy" id="679716"/>
    <lineage>
        <taxon>Eukaryota</taxon>
        <taxon>Discoba</taxon>
        <taxon>Euglenozoa</taxon>
        <taxon>Kinetoplastea</taxon>
        <taxon>Metakinetoplastina</taxon>
        <taxon>Trypanosomatida</taxon>
        <taxon>Trypanosomatidae</taxon>
        <taxon>Trypanosoma</taxon>
    </lineage>
</organism>
<proteinExistence type="predicted"/>
<sequence>MVSVSLKKRCITLHCIIDCGRSPLLRNTDRERSPITASGKRIPAHTSTIPIMYPTIESSRVAPAMAAICGPRQFHDEPEGGGKGMCQIYEPQLSATYRIEWKKKISVRVLEEVH</sequence>
<evidence type="ECO:0000313" key="1">
    <source>
        <dbReference type="EMBL" id="CBH18530.1"/>
    </source>
</evidence>
<dbReference type="AlphaFoldDB" id="D0AA29"/>
<name>D0AA29_TRYB9</name>
<evidence type="ECO:0000313" key="2">
    <source>
        <dbReference type="Proteomes" id="UP000002316"/>
    </source>
</evidence>
<gene>
    <name evidence="1" type="ORF">TbgDal_XI16490</name>
</gene>
<accession>D0AA29</accession>